<gene>
    <name evidence="2" type="ORF">HMPREF2087_00477</name>
</gene>
<organism evidence="2 3">
    <name type="scientific">Helicobacter canis NCTC 12740</name>
    <dbReference type="NCBI Taxonomy" id="1357399"/>
    <lineage>
        <taxon>Bacteria</taxon>
        <taxon>Pseudomonadati</taxon>
        <taxon>Campylobacterota</taxon>
        <taxon>Epsilonproteobacteria</taxon>
        <taxon>Campylobacterales</taxon>
        <taxon>Helicobacteraceae</taxon>
        <taxon>Helicobacter</taxon>
    </lineage>
</organism>
<dbReference type="GO" id="GO:0005737">
    <property type="term" value="C:cytoplasm"/>
    <property type="evidence" value="ECO:0007669"/>
    <property type="project" value="GOC"/>
</dbReference>
<dbReference type="AlphaFoldDB" id="V8CJN7"/>
<proteinExistence type="predicted"/>
<sequence length="261" mass="29447">MGVLQGVKRLLRAQFPSTYAHLATAYNERIKRYGVVSYAQEGEDLIVREIFAAQNGGGGERTLDSSSKLESNLESSTRDSRLGFYVDIGAHHPFRFSNTYALYKAGWSGINIDPMPKSMEKFRRFRPRDINLEIAIGASQDIKPYYIFEEKALNTFDESLARDYARSSRLVDVIAIPCYPINAILARYASAPIDLLSIDVEGQDMAILSTLDFAVYAPRVVLAESFSQDLMRDPLVIFMRTKGYNLLAKTTRTCIFVRARI</sequence>
<keyword evidence="3" id="KW-1185">Reference proteome</keyword>
<dbReference type="GO" id="GO:0005886">
    <property type="term" value="C:plasma membrane"/>
    <property type="evidence" value="ECO:0007669"/>
    <property type="project" value="TreeGrafter"/>
</dbReference>
<dbReference type="STRING" id="1357399.HMPREF2087_00477"/>
<dbReference type="PANTHER" id="PTHR34009:SF2">
    <property type="entry name" value="PROTEIN STAR"/>
    <property type="match status" value="1"/>
</dbReference>
<dbReference type="OrthoDB" id="9810122at2"/>
<dbReference type="GO" id="GO:0006888">
    <property type="term" value="P:endoplasmic reticulum to Golgi vesicle-mediated transport"/>
    <property type="evidence" value="ECO:0007669"/>
    <property type="project" value="TreeGrafter"/>
</dbReference>
<protein>
    <recommendedName>
        <fullName evidence="1">Methyltransferase FkbM domain-containing protein</fullName>
    </recommendedName>
</protein>
<dbReference type="RefSeq" id="WP_023929390.1">
    <property type="nucleotide sequence ID" value="NZ_KI669458.1"/>
</dbReference>
<accession>V8CJN7</accession>
<comment type="caution">
    <text evidence="2">The sequence shown here is derived from an EMBL/GenBank/DDBJ whole genome shotgun (WGS) entry which is preliminary data.</text>
</comment>
<reference evidence="2 3" key="1">
    <citation type="submission" date="2013-10" db="EMBL/GenBank/DDBJ databases">
        <title>The Genome Sequence of Helicobacter canis NCTC 12740.</title>
        <authorList>
            <consortium name="The Broad Institute Genomics Platform"/>
            <person name="Earl A."/>
            <person name="Fox J.G."/>
            <person name="Shen Z."/>
            <person name="Young S.K."/>
            <person name="Zeng Q."/>
            <person name="Gargeya S."/>
            <person name="Fitzgerald M."/>
            <person name="Abouelleil A."/>
            <person name="Alvarado L."/>
            <person name="Chapman S.B."/>
            <person name="Gainer-Dewar J."/>
            <person name="Goldberg J."/>
            <person name="Griggs A."/>
            <person name="Gujja S."/>
            <person name="Hansen M."/>
            <person name="Howarth C."/>
            <person name="Imamovic A."/>
            <person name="Ireland A."/>
            <person name="Larimer J."/>
            <person name="McCowan C."/>
            <person name="Murphy C."/>
            <person name="Pearson M."/>
            <person name="Poon T.W."/>
            <person name="Priest M."/>
            <person name="Roberts A."/>
            <person name="Saif S."/>
            <person name="Shea T."/>
            <person name="Sykes S."/>
            <person name="Wortman J."/>
            <person name="Nusbaum C."/>
            <person name="Birren B."/>
        </authorList>
    </citation>
    <scope>NUCLEOTIDE SEQUENCE [LARGE SCALE GENOMIC DNA]</scope>
    <source>
        <strain evidence="2 3">NCTC 12740</strain>
    </source>
</reference>
<name>V8CJN7_9HELI</name>
<dbReference type="EMBL" id="AZJJ01000001">
    <property type="protein sequence ID" value="ETD27559.1"/>
    <property type="molecule type" value="Genomic_DNA"/>
</dbReference>
<dbReference type="InterPro" id="IPR029063">
    <property type="entry name" value="SAM-dependent_MTases_sf"/>
</dbReference>
<dbReference type="SUPFAM" id="SSF53335">
    <property type="entry name" value="S-adenosyl-L-methionine-dependent methyltransferases"/>
    <property type="match status" value="1"/>
</dbReference>
<dbReference type="PANTHER" id="PTHR34009">
    <property type="entry name" value="PROTEIN STAR"/>
    <property type="match status" value="1"/>
</dbReference>
<dbReference type="InterPro" id="IPR006342">
    <property type="entry name" value="FkbM_mtfrase"/>
</dbReference>
<evidence type="ECO:0000259" key="1">
    <source>
        <dbReference type="Pfam" id="PF05050"/>
    </source>
</evidence>
<evidence type="ECO:0000313" key="2">
    <source>
        <dbReference type="EMBL" id="ETD27559.1"/>
    </source>
</evidence>
<dbReference type="PATRIC" id="fig|1357399.3.peg.501"/>
<evidence type="ECO:0000313" key="3">
    <source>
        <dbReference type="Proteomes" id="UP000018688"/>
    </source>
</evidence>
<dbReference type="Proteomes" id="UP000018688">
    <property type="component" value="Unassembled WGS sequence"/>
</dbReference>
<dbReference type="GO" id="GO:0016197">
    <property type="term" value="P:endosomal transport"/>
    <property type="evidence" value="ECO:0007669"/>
    <property type="project" value="TreeGrafter"/>
</dbReference>
<dbReference type="eggNOG" id="COG1196">
    <property type="taxonomic scope" value="Bacteria"/>
</dbReference>
<dbReference type="Pfam" id="PF05050">
    <property type="entry name" value="Methyltransf_21"/>
    <property type="match status" value="1"/>
</dbReference>
<dbReference type="InterPro" id="IPR053202">
    <property type="entry name" value="EGF_Rcpt_Signaling_Reg"/>
</dbReference>
<feature type="domain" description="Methyltransferase FkbM" evidence="1">
    <location>
        <begin position="87"/>
        <end position="227"/>
    </location>
</feature>
<dbReference type="HOGENOM" id="CLU_049570_2_0_7"/>
<dbReference type="Gene3D" id="3.40.50.150">
    <property type="entry name" value="Vaccinia Virus protein VP39"/>
    <property type="match status" value="1"/>
</dbReference>